<proteinExistence type="inferred from homology"/>
<dbReference type="PANTHER" id="PTHR21648">
    <property type="entry name" value="FLAGELLAR RADIAL SPOKE PROTEIN 3"/>
    <property type="match status" value="1"/>
</dbReference>
<evidence type="ECO:0000256" key="6">
    <source>
        <dbReference type="ARBA" id="ARBA00023069"/>
    </source>
</evidence>
<dbReference type="AlphaFoldDB" id="A0A9P0B799"/>
<feature type="region of interest" description="Disordered" evidence="10">
    <location>
        <begin position="559"/>
        <end position="579"/>
    </location>
</feature>
<gene>
    <name evidence="11" type="ORF">MELIAE_LOCUS7701</name>
</gene>
<evidence type="ECO:0000256" key="2">
    <source>
        <dbReference type="ARBA" id="ARBA00006737"/>
    </source>
</evidence>
<keyword evidence="9" id="KW-0175">Coiled coil</keyword>
<comment type="subcellular location">
    <subcellularLocation>
        <location evidence="1">Cytoplasm</location>
        <location evidence="1">Cytoskeleton</location>
        <location evidence="1">Flagellum axoneme</location>
    </subcellularLocation>
</comment>
<dbReference type="PANTHER" id="PTHR21648:SF0">
    <property type="entry name" value="RADIAL SPOKE HEAD PROTEIN 3 HOMOLOG"/>
    <property type="match status" value="1"/>
</dbReference>
<evidence type="ECO:0000256" key="4">
    <source>
        <dbReference type="ARBA" id="ARBA00022553"/>
    </source>
</evidence>
<keyword evidence="8" id="KW-0966">Cell projection</keyword>
<keyword evidence="5" id="KW-0282">Flagellum</keyword>
<evidence type="ECO:0000256" key="3">
    <source>
        <dbReference type="ARBA" id="ARBA00022490"/>
    </source>
</evidence>
<feature type="coiled-coil region" evidence="9">
    <location>
        <begin position="435"/>
        <end position="473"/>
    </location>
</feature>
<evidence type="ECO:0000313" key="11">
    <source>
        <dbReference type="EMBL" id="CAH0556846.1"/>
    </source>
</evidence>
<accession>A0A9P0B799</accession>
<protein>
    <recommendedName>
        <fullName evidence="13">Radial spoke head protein 3 homolog</fullName>
    </recommendedName>
</protein>
<keyword evidence="12" id="KW-1185">Reference proteome</keyword>
<evidence type="ECO:0000313" key="12">
    <source>
        <dbReference type="Proteomes" id="UP001154078"/>
    </source>
</evidence>
<dbReference type="OrthoDB" id="313308at2759"/>
<dbReference type="GO" id="GO:0005929">
    <property type="term" value="C:cilium"/>
    <property type="evidence" value="ECO:0007669"/>
    <property type="project" value="TreeGrafter"/>
</dbReference>
<feature type="compositionally biased region" description="Basic and acidic residues" evidence="10">
    <location>
        <begin position="569"/>
        <end position="579"/>
    </location>
</feature>
<evidence type="ECO:0000256" key="1">
    <source>
        <dbReference type="ARBA" id="ARBA00004611"/>
    </source>
</evidence>
<evidence type="ECO:0000256" key="10">
    <source>
        <dbReference type="SAM" id="MobiDB-lite"/>
    </source>
</evidence>
<keyword evidence="3" id="KW-0963">Cytoplasm</keyword>
<evidence type="ECO:0008006" key="13">
    <source>
        <dbReference type="Google" id="ProtNLM"/>
    </source>
</evidence>
<keyword evidence="7" id="KW-0206">Cytoskeleton</keyword>
<dbReference type="InterPro" id="IPR009290">
    <property type="entry name" value="Radial_spoke_3"/>
</dbReference>
<evidence type="ECO:0000256" key="9">
    <source>
        <dbReference type="SAM" id="Coils"/>
    </source>
</evidence>
<dbReference type="EMBL" id="OV121136">
    <property type="protein sequence ID" value="CAH0556846.1"/>
    <property type="molecule type" value="Genomic_DNA"/>
</dbReference>
<name>A0A9P0B799_BRAAE</name>
<dbReference type="Proteomes" id="UP001154078">
    <property type="component" value="Chromosome 5"/>
</dbReference>
<evidence type="ECO:0000256" key="5">
    <source>
        <dbReference type="ARBA" id="ARBA00022846"/>
    </source>
</evidence>
<keyword evidence="6" id="KW-0969">Cilium</keyword>
<comment type="similarity">
    <text evidence="2">Belongs to the flagellar radial spoke RSP3 family.</text>
</comment>
<organism evidence="11 12">
    <name type="scientific">Brassicogethes aeneus</name>
    <name type="common">Rape pollen beetle</name>
    <name type="synonym">Meligethes aeneus</name>
    <dbReference type="NCBI Taxonomy" id="1431903"/>
    <lineage>
        <taxon>Eukaryota</taxon>
        <taxon>Metazoa</taxon>
        <taxon>Ecdysozoa</taxon>
        <taxon>Arthropoda</taxon>
        <taxon>Hexapoda</taxon>
        <taxon>Insecta</taxon>
        <taxon>Pterygota</taxon>
        <taxon>Neoptera</taxon>
        <taxon>Endopterygota</taxon>
        <taxon>Coleoptera</taxon>
        <taxon>Polyphaga</taxon>
        <taxon>Cucujiformia</taxon>
        <taxon>Nitidulidae</taxon>
        <taxon>Meligethinae</taxon>
        <taxon>Brassicogethes</taxon>
    </lineage>
</organism>
<dbReference type="Pfam" id="PF06098">
    <property type="entry name" value="Radial_spoke_3"/>
    <property type="match status" value="1"/>
</dbReference>
<keyword evidence="4" id="KW-0597">Phosphoprotein</keyword>
<evidence type="ECO:0000256" key="8">
    <source>
        <dbReference type="ARBA" id="ARBA00023273"/>
    </source>
</evidence>
<sequence>MVDVMAPIVHGSMSSEDIEEDCAFKVLNQDNLPINIREAILKPFGTDIHKNKPNVIVHPTRRIDSNLEVNRHKGFAKSNGFINNQDIVNFGKFSFSQGSLNNNNTNSALKNKLDNLDAKFTKTLDYKLRKLQKDEKSPKKSNSDICKKPFVTTVKTGQFLEPPPEIANLIGLRIEEQVRKEDTKKLYAYYSKPRVLNRNSQKIVHQSRCDAAAKAAAKVTGAVIGVKRVEDENDFIFGKDFKDVPLPYANLMFEKRVFRGSNFAPQSCEHMPKWNPHFAYAKLLSRDEGDGESAAARAAEARRRAMARRKAKNQQVRAAMLRVGSPPPIHGRKHERVQTELYLEELWVNPPVLDMCTQTDLFLDRPISPFYIPMKSGIDVETQIYPGDLFDFDMEVQPILDVLVGKTIEQSLIEVLEEEELAALREQQRRFLELRAAETAEAQRIEEREKRLLKEKERRLKDHEEGLKIQKEMEERIAGAVLMQGYLANLLPSVLEGLESEGYLMDSIKQDVDDSFMPWLMKEVTNELEEVVSSRDLLTDIVREILENRAEIYKALYAEHPQEEPEEEGPTHDDLDLLEHTKLKENIEKVLKQTEKLQEPEKKVE</sequence>
<evidence type="ECO:0000256" key="7">
    <source>
        <dbReference type="ARBA" id="ARBA00023212"/>
    </source>
</evidence>
<reference evidence="11" key="1">
    <citation type="submission" date="2021-12" db="EMBL/GenBank/DDBJ databases">
        <authorList>
            <person name="King R."/>
        </authorList>
    </citation>
    <scope>NUCLEOTIDE SEQUENCE</scope>
</reference>